<evidence type="ECO:0008006" key="9">
    <source>
        <dbReference type="Google" id="ProtNLM"/>
    </source>
</evidence>
<evidence type="ECO:0000256" key="6">
    <source>
        <dbReference type="SAM" id="Phobius"/>
    </source>
</evidence>
<dbReference type="EMBL" id="RCHS01000140">
    <property type="protein sequence ID" value="RMX60627.1"/>
    <property type="molecule type" value="Genomic_DNA"/>
</dbReference>
<dbReference type="STRING" id="46731.A0A3M6V426"/>
<gene>
    <name evidence="7" type="ORF">pdam_00013753</name>
</gene>
<dbReference type="AlphaFoldDB" id="A0A3M6V426"/>
<accession>A0A3M6V426</accession>
<organism evidence="7 8">
    <name type="scientific">Pocillopora damicornis</name>
    <name type="common">Cauliflower coral</name>
    <name type="synonym">Millepora damicornis</name>
    <dbReference type="NCBI Taxonomy" id="46731"/>
    <lineage>
        <taxon>Eukaryota</taxon>
        <taxon>Metazoa</taxon>
        <taxon>Cnidaria</taxon>
        <taxon>Anthozoa</taxon>
        <taxon>Hexacorallia</taxon>
        <taxon>Scleractinia</taxon>
        <taxon>Astrocoeniina</taxon>
        <taxon>Pocilloporidae</taxon>
        <taxon>Pocillopora</taxon>
    </lineage>
</organism>
<dbReference type="PANTHER" id="PTHR12011">
    <property type="entry name" value="ADHESION G-PROTEIN COUPLED RECEPTOR"/>
    <property type="match status" value="1"/>
</dbReference>
<evidence type="ECO:0000256" key="1">
    <source>
        <dbReference type="ARBA" id="ARBA00004141"/>
    </source>
</evidence>
<keyword evidence="8" id="KW-1185">Reference proteome</keyword>
<evidence type="ECO:0000256" key="5">
    <source>
        <dbReference type="SAM" id="MobiDB-lite"/>
    </source>
</evidence>
<evidence type="ECO:0000256" key="4">
    <source>
        <dbReference type="ARBA" id="ARBA00023136"/>
    </source>
</evidence>
<dbReference type="Pfam" id="PF00002">
    <property type="entry name" value="7tm_2"/>
    <property type="match status" value="1"/>
</dbReference>
<evidence type="ECO:0000256" key="3">
    <source>
        <dbReference type="ARBA" id="ARBA00022989"/>
    </source>
</evidence>
<feature type="transmembrane region" description="Helical" evidence="6">
    <location>
        <begin position="12"/>
        <end position="31"/>
    </location>
</feature>
<keyword evidence="3 6" id="KW-1133">Transmembrane helix</keyword>
<dbReference type="PANTHER" id="PTHR12011:SF347">
    <property type="entry name" value="FI21270P1-RELATED"/>
    <property type="match status" value="1"/>
</dbReference>
<evidence type="ECO:0000313" key="8">
    <source>
        <dbReference type="Proteomes" id="UP000275408"/>
    </source>
</evidence>
<reference evidence="7 8" key="1">
    <citation type="journal article" date="2018" name="Sci. Rep.">
        <title>Comparative analysis of the Pocillopora damicornis genome highlights role of immune system in coral evolution.</title>
        <authorList>
            <person name="Cunning R."/>
            <person name="Bay R.A."/>
            <person name="Gillette P."/>
            <person name="Baker A.C."/>
            <person name="Traylor-Knowles N."/>
        </authorList>
    </citation>
    <scope>NUCLEOTIDE SEQUENCE [LARGE SCALE GENOMIC DNA]</scope>
    <source>
        <strain evidence="7">RSMAS</strain>
        <tissue evidence="7">Whole animal</tissue>
    </source>
</reference>
<comment type="subcellular location">
    <subcellularLocation>
        <location evidence="1">Membrane</location>
        <topology evidence="1">Multi-pass membrane protein</topology>
    </subcellularLocation>
</comment>
<dbReference type="GO" id="GO:0004930">
    <property type="term" value="F:G protein-coupled receptor activity"/>
    <property type="evidence" value="ECO:0007669"/>
    <property type="project" value="InterPro"/>
</dbReference>
<feature type="non-terminal residue" evidence="7">
    <location>
        <position position="158"/>
    </location>
</feature>
<feature type="transmembrane region" description="Helical" evidence="6">
    <location>
        <begin position="37"/>
        <end position="55"/>
    </location>
</feature>
<evidence type="ECO:0000256" key="2">
    <source>
        <dbReference type="ARBA" id="ARBA00022692"/>
    </source>
</evidence>
<name>A0A3M6V426_POCDA</name>
<dbReference type="OrthoDB" id="1100386at2759"/>
<dbReference type="GO" id="GO:0005886">
    <property type="term" value="C:plasma membrane"/>
    <property type="evidence" value="ECO:0007669"/>
    <property type="project" value="TreeGrafter"/>
</dbReference>
<comment type="caution">
    <text evidence="7">The sequence shown here is derived from an EMBL/GenBank/DDBJ whole genome shotgun (WGS) entry which is preliminary data.</text>
</comment>
<evidence type="ECO:0000313" key="7">
    <source>
        <dbReference type="EMBL" id="RMX60627.1"/>
    </source>
</evidence>
<protein>
    <recommendedName>
        <fullName evidence="9">G-protein coupled receptors family 2 profile 2 domain-containing protein</fullName>
    </recommendedName>
</protein>
<feature type="compositionally biased region" description="Basic and acidic residues" evidence="5">
    <location>
        <begin position="63"/>
        <end position="84"/>
    </location>
</feature>
<keyword evidence="4 6" id="KW-0472">Membrane</keyword>
<dbReference type="InterPro" id="IPR000832">
    <property type="entry name" value="GPCR_2_secretin-like"/>
</dbReference>
<dbReference type="Proteomes" id="UP000275408">
    <property type="component" value="Unassembled WGS sequence"/>
</dbReference>
<sequence length="158" mass="17759">MIGAQDKEKIKLGIKCSIVLLPLLGITWVFGVLAFDQATVVFLYLFAIFNSLQFARFDKCQRGTNEENGGKDGEVSDDDMERKTSTSGPRFRYCSLLQGSIFSPSNQLKTPFDVMSKPVSCSLTTERLPSHGVRMTDLRIKENNQNYRRSGEMNGNFT</sequence>
<feature type="region of interest" description="Disordered" evidence="5">
    <location>
        <begin position="63"/>
        <end position="87"/>
    </location>
</feature>
<dbReference type="Gene3D" id="1.20.1070.10">
    <property type="entry name" value="Rhodopsin 7-helix transmembrane proteins"/>
    <property type="match status" value="1"/>
</dbReference>
<keyword evidence="2 6" id="KW-0812">Transmembrane</keyword>
<proteinExistence type="predicted"/>